<dbReference type="AlphaFoldDB" id="A0A699GS01"/>
<dbReference type="EMBL" id="BKCJ010000121">
    <property type="protein sequence ID" value="GEU30026.1"/>
    <property type="molecule type" value="Genomic_DNA"/>
</dbReference>
<organism evidence="3">
    <name type="scientific">Tanacetum cinerariifolium</name>
    <name type="common">Dalmatian daisy</name>
    <name type="synonym">Chrysanthemum cinerariifolium</name>
    <dbReference type="NCBI Taxonomy" id="118510"/>
    <lineage>
        <taxon>Eukaryota</taxon>
        <taxon>Viridiplantae</taxon>
        <taxon>Streptophyta</taxon>
        <taxon>Embryophyta</taxon>
        <taxon>Tracheophyta</taxon>
        <taxon>Spermatophyta</taxon>
        <taxon>Magnoliopsida</taxon>
        <taxon>eudicotyledons</taxon>
        <taxon>Gunneridae</taxon>
        <taxon>Pentapetalae</taxon>
        <taxon>asterids</taxon>
        <taxon>campanulids</taxon>
        <taxon>Asterales</taxon>
        <taxon>Asteraceae</taxon>
        <taxon>Asteroideae</taxon>
        <taxon>Anthemideae</taxon>
        <taxon>Anthemidinae</taxon>
        <taxon>Tanacetum</taxon>
    </lineage>
</organism>
<evidence type="ECO:0000313" key="3">
    <source>
        <dbReference type="EMBL" id="GEU30026.1"/>
    </source>
</evidence>
<keyword evidence="3" id="KW-0695">RNA-directed DNA polymerase</keyword>
<feature type="region of interest" description="Disordered" evidence="1">
    <location>
        <begin position="232"/>
        <end position="264"/>
    </location>
</feature>
<dbReference type="Pfam" id="PF17919">
    <property type="entry name" value="RT_RNaseH_2"/>
    <property type="match status" value="1"/>
</dbReference>
<feature type="region of interest" description="Disordered" evidence="1">
    <location>
        <begin position="504"/>
        <end position="523"/>
    </location>
</feature>
<keyword evidence="3" id="KW-0548">Nucleotidyltransferase</keyword>
<protein>
    <submittedName>
        <fullName evidence="3">Putative reverse transcriptase domain-containing protein</fullName>
    </submittedName>
</protein>
<dbReference type="InterPro" id="IPR053134">
    <property type="entry name" value="RNA-dir_DNA_polymerase"/>
</dbReference>
<sequence length="940" mass="105664">MELAWKGQPLLEKIKMWIRSVMKRLPMLGNKNQTLAMEFPRGVSFIMLPVKPCIMIKNTPGMGESGIHIPWNFRKASGGAFLHFKRVAEPSGSMAYAIYRVKANNNAGFCSCLIGWETPWNQVSLDTHAFCDVYDDGKNDDNDKIYNNLHGSAKQVAVRKKGMWMTANIESGTSPWFEAHFNLDDLFGIDISVQAPPSPDYVPGPEHPPSLDYVPGPEHPPLLDYVPGPEYPEYLVPSDDEDPAEYPANGGDDDEEEEEHLAPADSTTLPVVDHVPSAKETRAFETNESIPTPPIPSPRLCKARISVRPQTSMIAATEALIAAIPSPPLPLPLLPTHTSLTYAKAPLGYRAAMIWSSAASPLPLPAPLSPLPLSVTDRESSTPAAARQPRLDVTHATDYSFVDTVDVTPGCPLSREDDRALQRARVNMFFRDRRYHLHTAMVLESEARHAQHAWSQVMDCNRAVHAELLAYRAEKMPPKRTTTPMSDAAIKALVARSVADALAEHEANRSRNRDDNHDSRTDSRRIERAARECTYSDFLKCQPFNFRGTEGVWNSHIKTVGHDVAYRIPWKTLKKIMTDKMFLEESDEVEKYVGGLPDMIQGSVTSSKPTTIQDAIKFTTELMDQKIYSMLPSAPTARGLAIWPETVEVQLLLPTTKETPWKWWSNNKGLCSTKCREKPRYQCRYSSLIDIIPTALDHDYDVELADKKIIRVNTIIRGCTLNVLNHPFNINLIPIELGSFDVIIGCHVFLAHVTAKKAEDKSEEKRLEDVPIVRDFPEVFPEDLPGISPTRQVEFQIDLIHGVAPVARVCSPYLDKFVIVFIDDILIYSRSKQEHEKHLKLILELLKKEEVFIERFTKIAKSMTKLTQKKVKFDWGDKQEAAFELLNKKLCSAPILALPEGAKNFIIYCDASHKGLGSVLMQNEKVIAYASRQLKIHEKN</sequence>
<dbReference type="PANTHER" id="PTHR24559">
    <property type="entry name" value="TRANSPOSON TY3-I GAG-POL POLYPROTEIN"/>
    <property type="match status" value="1"/>
</dbReference>
<reference evidence="3" key="1">
    <citation type="journal article" date="2019" name="Sci. Rep.">
        <title>Draft genome of Tanacetum cinerariifolium, the natural source of mosquito coil.</title>
        <authorList>
            <person name="Yamashiro T."/>
            <person name="Shiraishi A."/>
            <person name="Satake H."/>
            <person name="Nakayama K."/>
        </authorList>
    </citation>
    <scope>NUCLEOTIDE SEQUENCE</scope>
</reference>
<keyword evidence="3" id="KW-0808">Transferase</keyword>
<dbReference type="InterPro" id="IPR041577">
    <property type="entry name" value="RT_RNaseH_2"/>
</dbReference>
<dbReference type="InterPro" id="IPR043128">
    <property type="entry name" value="Rev_trsase/Diguanyl_cyclase"/>
</dbReference>
<dbReference type="InterPro" id="IPR043502">
    <property type="entry name" value="DNA/RNA_pol_sf"/>
</dbReference>
<evidence type="ECO:0000256" key="1">
    <source>
        <dbReference type="SAM" id="MobiDB-lite"/>
    </source>
</evidence>
<evidence type="ECO:0000259" key="2">
    <source>
        <dbReference type="Pfam" id="PF17919"/>
    </source>
</evidence>
<name>A0A699GS01_TANCI</name>
<dbReference type="SUPFAM" id="SSF56672">
    <property type="entry name" value="DNA/RNA polymerases"/>
    <property type="match status" value="1"/>
</dbReference>
<comment type="caution">
    <text evidence="3">The sequence shown here is derived from an EMBL/GenBank/DDBJ whole genome shotgun (WGS) entry which is preliminary data.</text>
</comment>
<gene>
    <name evidence="3" type="ORF">Tci_002004</name>
</gene>
<dbReference type="Gene3D" id="3.30.70.270">
    <property type="match status" value="1"/>
</dbReference>
<accession>A0A699GS01</accession>
<dbReference type="GO" id="GO:0003964">
    <property type="term" value="F:RNA-directed DNA polymerase activity"/>
    <property type="evidence" value="ECO:0007669"/>
    <property type="project" value="UniProtKB-KW"/>
</dbReference>
<feature type="domain" description="Reverse transcriptase/retrotransposon-derived protein RNase H-like" evidence="2">
    <location>
        <begin position="875"/>
        <end position="940"/>
    </location>
</feature>
<dbReference type="PANTHER" id="PTHR24559:SF427">
    <property type="entry name" value="RNA-DIRECTED DNA POLYMERASE"/>
    <property type="match status" value="1"/>
</dbReference>
<proteinExistence type="predicted"/>